<protein>
    <submittedName>
        <fullName evidence="1">Sulfur carrier protein ThiS</fullName>
    </submittedName>
</protein>
<reference evidence="2" key="1">
    <citation type="journal article" date="2019" name="Int. J. Syst. Evol. Microbiol.">
        <title>The Global Catalogue of Microorganisms (GCM) 10K type strain sequencing project: providing services to taxonomists for standard genome sequencing and annotation.</title>
        <authorList>
            <consortium name="The Broad Institute Genomics Platform"/>
            <consortium name="The Broad Institute Genome Sequencing Center for Infectious Disease"/>
            <person name="Wu L."/>
            <person name="Ma J."/>
        </authorList>
    </citation>
    <scope>NUCLEOTIDE SEQUENCE [LARGE SCALE GENOMIC DNA]</scope>
    <source>
        <strain evidence="2">CCUG 66188</strain>
    </source>
</reference>
<comment type="caution">
    <text evidence="1">The sequence shown here is derived from an EMBL/GenBank/DDBJ whole genome shotgun (WGS) entry which is preliminary data.</text>
</comment>
<evidence type="ECO:0000313" key="1">
    <source>
        <dbReference type="EMBL" id="MFC6761893.1"/>
    </source>
</evidence>
<dbReference type="InterPro" id="IPR012675">
    <property type="entry name" value="Beta-grasp_dom_sf"/>
</dbReference>
<dbReference type="Gene3D" id="3.10.20.30">
    <property type="match status" value="1"/>
</dbReference>
<organism evidence="1 2">
    <name type="scientific">Sulfitobacter porphyrae</name>
    <dbReference type="NCBI Taxonomy" id="1246864"/>
    <lineage>
        <taxon>Bacteria</taxon>
        <taxon>Pseudomonadati</taxon>
        <taxon>Pseudomonadota</taxon>
        <taxon>Alphaproteobacteria</taxon>
        <taxon>Rhodobacterales</taxon>
        <taxon>Roseobacteraceae</taxon>
        <taxon>Sulfitobacter</taxon>
    </lineage>
</organism>
<proteinExistence type="predicted"/>
<dbReference type="Pfam" id="PF02597">
    <property type="entry name" value="ThiS"/>
    <property type="match status" value="1"/>
</dbReference>
<sequence length="79" mass="8120">MKLLLNGAPIDAQVATLADLLLAEGFGDAKVATAVNGEFVPAPARPDHALSPGDAVEVLAPMQGARPCQIFTARHCPMA</sequence>
<dbReference type="InterPro" id="IPR016155">
    <property type="entry name" value="Mopterin_synth/thiamin_S_b"/>
</dbReference>
<dbReference type="SUPFAM" id="SSF54285">
    <property type="entry name" value="MoaD/ThiS"/>
    <property type="match status" value="1"/>
</dbReference>
<dbReference type="NCBIfam" id="TIGR01683">
    <property type="entry name" value="thiS"/>
    <property type="match status" value="1"/>
</dbReference>
<dbReference type="InterPro" id="IPR010035">
    <property type="entry name" value="Thi_S"/>
</dbReference>
<dbReference type="EMBL" id="JBHSWG010000003">
    <property type="protein sequence ID" value="MFC6761893.1"/>
    <property type="molecule type" value="Genomic_DNA"/>
</dbReference>
<dbReference type="CDD" id="cd00565">
    <property type="entry name" value="Ubl_ThiS"/>
    <property type="match status" value="1"/>
</dbReference>
<dbReference type="Proteomes" id="UP001596353">
    <property type="component" value="Unassembled WGS sequence"/>
</dbReference>
<keyword evidence="2" id="KW-1185">Reference proteome</keyword>
<name>A0ABW2B939_9RHOB</name>
<dbReference type="InterPro" id="IPR003749">
    <property type="entry name" value="ThiS/MoaD-like"/>
</dbReference>
<accession>A0ABW2B939</accession>
<evidence type="ECO:0000313" key="2">
    <source>
        <dbReference type="Proteomes" id="UP001596353"/>
    </source>
</evidence>
<gene>
    <name evidence="1" type="primary">thiS</name>
    <name evidence="1" type="ORF">ACFQFQ_24220</name>
</gene>